<sequence>MTAGLIATDVASQVATATPLLLKVHSWHRFDAVAASPKRCPNLLQSTWRKQMKESVRALPEDMENWMMKHGQARALLDINPPEMPDFQQAPPSQCHFHAASVPAAVSQHGPDEPSILRHWSPEWLPRLLLDTSPDDGKSELLHCKLFALVAGDLYRSHGGQLFEYNNGAWAPASRGLTSVNLEFVLQALRRAQAYYSIMAQMKPKRCYDDIVFEIKAIQQVGMEEVLLQWQLQDIIQRKPEVRAREWLCGLSELCRTIVKCFQRWGDEEIRVKQQPGLCFQDAFISTVDGNPKQMQKDARHGCYIAIPTPIAFVPSMATRQRYASILLSSFAGSDGLQVLLNQCALVVARVRQPDILHIVVGCGHDGKTLIFVDHLQAVFGSAFSCAPCGMLQSEREFQVQGANFIHAAFLTFDECKRDSGIMEDIVKVFVGGGWLPLRRNHEAETRYGHWACTGKVWAMNSGDIPRVPTAEEVSHQRRFRCTYMRSTFTALEEEVDIPNKVFHADPGAKSFMSSGEAVWCFFQDFLFPHLRANGAQTCSDNLEYMRKGTSMHKDTHWLLRKMNRTTDCIHPDTAQGLEAQNERPGEAPAATLPERIVRETHASIHAQFFSAADINRIVVPSNPGSAPPRRPGKKLRVEYLKDSLQQFPHLIRLVDGLQRAGAPLDRFERRCLDADSWHQCLQTCLESQNIPEVVGTWNDWLWPSAAEASAYNTDETPGFPRGDAWEISCRMDVAGLKEFAEMVPGDKGEHARLLAELCEREGTIEGDVTILSTLGHQKKVAGASLGRVFFPWISFPNLSRSARDFGSPPGTKEFDMPNAVVHFALVWAKEYGLDLPCFQRYHANKGTWRKIVMQWFALAEQDAKKALLQACFGFAFPSRASGKPVICPLLEGLAADAMRLRATMCERHPSLLAAMRAAGRPRPETSTMAFLLFDKENQTMQAFCKLLPKYGFALVAPVFDAVLAVPQSRTEEDGTERAPNQDALLNDFRDSTGITMQVKTLSRTRPQATVPNILRELLSNNMAIRMDPVQRLPGRFSCIGTALLNLFPDEANGIKEATSNLSSPISYHHTMEICPNVLIEPTSFDQATQSGDGTCFLVHASNTWDADVGHAYGVKMVEATAQIYTSTEEEYIQTNTQLLWQKLAKTPGTYIFKVSIISQDGEPQAKRRKKDAASTTSVELLLKAGVVEAEETLRPVMPQVRERMSREVSQELARPKLRKDFVTNKQQFYVACAIFEQKQALRPLIPGCHAEDNLLSLAATCIRSWAKLDADSLRYLSTQNFVDMALILTGTGPQYVLKQQTAQALRINKMLYISNDFADLVLAKAIKHRGKVHTMFNDITSDWVSRGSSCALLGCRRGDTRQAVFQEVMALKPVRDLHAGLVEAATERQEWLVCSHDATYQVLFSAIGQVPMQQKQGEFHALHTFLGRSGAVPGFSLQRTEGPAQFRAAIAEVLPQAARDTVKYIFSDSPTSVEGAAEVLPNLEAVAEDALHLVLRVEACTGEKRTALSSCLLKIQTRFRLPYAAPFFRGHAVEDPPDAGNWSDNLMDKEATETDWDKKATKPYCNHQEYINDIQALCTAFPDNMGHKDKKGRTIRQILKAGASYTHFRYLWNGSHIISALHDVLPPAELQLLSFGTCSNEALHFQLKACQEQIIQQHIQTFPPQLAAFSLAKMLAHHSAAYFHTLAQRKESEILSLMQGCLKKGFLPALEEGQVQPIISRQDLRKPVRRVNPGKLAARKETAAKKAAQWKKETRNRQLKNKEKVQHKGAFKRTVFTQQNLL</sequence>
<dbReference type="EMBL" id="CAMXCT020000011">
    <property type="protein sequence ID" value="CAL1125811.1"/>
    <property type="molecule type" value="Genomic_DNA"/>
</dbReference>
<keyword evidence="3" id="KW-1185">Reference proteome</keyword>
<organism evidence="1">
    <name type="scientific">Cladocopium goreaui</name>
    <dbReference type="NCBI Taxonomy" id="2562237"/>
    <lineage>
        <taxon>Eukaryota</taxon>
        <taxon>Sar</taxon>
        <taxon>Alveolata</taxon>
        <taxon>Dinophyceae</taxon>
        <taxon>Suessiales</taxon>
        <taxon>Symbiodiniaceae</taxon>
        <taxon>Cladocopium</taxon>
    </lineage>
</organism>
<evidence type="ECO:0000313" key="1">
    <source>
        <dbReference type="EMBL" id="CAI3972436.1"/>
    </source>
</evidence>
<dbReference type="OrthoDB" id="424311at2759"/>
<dbReference type="EMBL" id="CAMXCT030000011">
    <property type="protein sequence ID" value="CAL4759748.1"/>
    <property type="molecule type" value="Genomic_DNA"/>
</dbReference>
<reference evidence="1" key="1">
    <citation type="submission" date="2022-10" db="EMBL/GenBank/DDBJ databases">
        <authorList>
            <person name="Chen Y."/>
            <person name="Dougan E. K."/>
            <person name="Chan C."/>
            <person name="Rhodes N."/>
            <person name="Thang M."/>
        </authorList>
    </citation>
    <scope>NUCLEOTIDE SEQUENCE</scope>
</reference>
<reference evidence="2 3" key="2">
    <citation type="submission" date="2024-05" db="EMBL/GenBank/DDBJ databases">
        <authorList>
            <person name="Chen Y."/>
            <person name="Shah S."/>
            <person name="Dougan E. K."/>
            <person name="Thang M."/>
            <person name="Chan C."/>
        </authorList>
    </citation>
    <scope>NUCLEOTIDE SEQUENCE [LARGE SCALE GENOMIC DNA]</scope>
</reference>
<dbReference type="Proteomes" id="UP001152797">
    <property type="component" value="Unassembled WGS sequence"/>
</dbReference>
<proteinExistence type="predicted"/>
<gene>
    <name evidence="1" type="ORF">C1SCF055_LOCUS1022</name>
</gene>
<evidence type="ECO:0000313" key="2">
    <source>
        <dbReference type="EMBL" id="CAL4759748.1"/>
    </source>
</evidence>
<evidence type="ECO:0000313" key="3">
    <source>
        <dbReference type="Proteomes" id="UP001152797"/>
    </source>
</evidence>
<accession>A0A9P1BFG9</accession>
<name>A0A9P1BFG9_9DINO</name>
<protein>
    <submittedName>
        <fullName evidence="1">Uncharacterized protein</fullName>
    </submittedName>
</protein>
<dbReference type="EMBL" id="CAMXCT010000011">
    <property type="protein sequence ID" value="CAI3972436.1"/>
    <property type="molecule type" value="Genomic_DNA"/>
</dbReference>
<comment type="caution">
    <text evidence="1">The sequence shown here is derived from an EMBL/GenBank/DDBJ whole genome shotgun (WGS) entry which is preliminary data.</text>
</comment>